<dbReference type="InterPro" id="IPR002804">
    <property type="entry name" value="Archease"/>
</dbReference>
<comment type="similarity">
    <text evidence="1">Belongs to the archease family.</text>
</comment>
<comment type="caution">
    <text evidence="6">The sequence shown here is derived from an EMBL/GenBank/DDBJ whole genome shotgun (WGS) entry which is preliminary data.</text>
</comment>
<evidence type="ECO:0000313" key="7">
    <source>
        <dbReference type="Proteomes" id="UP000064249"/>
    </source>
</evidence>
<keyword evidence="2" id="KW-0819">tRNA processing</keyword>
<name>A0A124FN11_9CHLR</name>
<protein>
    <recommendedName>
        <fullName evidence="5">Archease domain-containing protein</fullName>
    </recommendedName>
</protein>
<keyword evidence="4" id="KW-0106">Calcium</keyword>
<evidence type="ECO:0000259" key="5">
    <source>
        <dbReference type="Pfam" id="PF01951"/>
    </source>
</evidence>
<proteinExistence type="inferred from homology"/>
<feature type="domain" description="Archease" evidence="5">
    <location>
        <begin position="7"/>
        <end position="136"/>
    </location>
</feature>
<dbReference type="GO" id="GO:0008033">
    <property type="term" value="P:tRNA processing"/>
    <property type="evidence" value="ECO:0007669"/>
    <property type="project" value="UniProtKB-KW"/>
</dbReference>
<keyword evidence="3" id="KW-0479">Metal-binding</keyword>
<sequence>MTCTCGFKEIEHTADIAVEVWGDSIQVLFNQAAMALYAIAAVQMIDGIESSALQLDLKGTDIETLLVAFLSELLYYLDDGIFFTNMQITITECSLNGELSGGRKALIGREVKAITYHDLDIQLQDDIYRTRIVFDV</sequence>
<organism evidence="6 7">
    <name type="scientific">Anaerolinea thermophila</name>
    <dbReference type="NCBI Taxonomy" id="167964"/>
    <lineage>
        <taxon>Bacteria</taxon>
        <taxon>Bacillati</taxon>
        <taxon>Chloroflexota</taxon>
        <taxon>Anaerolineae</taxon>
        <taxon>Anaerolineales</taxon>
        <taxon>Anaerolineaceae</taxon>
        <taxon>Anaerolinea</taxon>
    </lineage>
</organism>
<evidence type="ECO:0000256" key="2">
    <source>
        <dbReference type="ARBA" id="ARBA00022694"/>
    </source>
</evidence>
<dbReference type="Pfam" id="PF01951">
    <property type="entry name" value="Archease"/>
    <property type="match status" value="1"/>
</dbReference>
<dbReference type="AlphaFoldDB" id="A0A124FN11"/>
<evidence type="ECO:0000256" key="1">
    <source>
        <dbReference type="ARBA" id="ARBA00007963"/>
    </source>
</evidence>
<accession>A0A124FN11</accession>
<dbReference type="InterPro" id="IPR036820">
    <property type="entry name" value="Archease_dom_sf"/>
</dbReference>
<dbReference type="InterPro" id="IPR023572">
    <property type="entry name" value="Archease_dom"/>
</dbReference>
<dbReference type="PANTHER" id="PTHR12682:SF11">
    <property type="entry name" value="PROTEIN ARCHEASE"/>
    <property type="match status" value="1"/>
</dbReference>
<evidence type="ECO:0000256" key="3">
    <source>
        <dbReference type="ARBA" id="ARBA00022723"/>
    </source>
</evidence>
<dbReference type="PANTHER" id="PTHR12682">
    <property type="entry name" value="ARCHEASE"/>
    <property type="match status" value="1"/>
</dbReference>
<evidence type="ECO:0000313" key="6">
    <source>
        <dbReference type="EMBL" id="KUK46436.1"/>
    </source>
</evidence>
<dbReference type="Gene3D" id="3.55.10.10">
    <property type="entry name" value="Archease domain"/>
    <property type="match status" value="1"/>
</dbReference>
<evidence type="ECO:0000256" key="4">
    <source>
        <dbReference type="ARBA" id="ARBA00022837"/>
    </source>
</evidence>
<dbReference type="SUPFAM" id="SSF69819">
    <property type="entry name" value="MTH1598-like"/>
    <property type="match status" value="1"/>
</dbReference>
<dbReference type="EMBL" id="LGFU01000028">
    <property type="protein sequence ID" value="KUK46436.1"/>
    <property type="molecule type" value="Genomic_DNA"/>
</dbReference>
<dbReference type="Proteomes" id="UP000064249">
    <property type="component" value="Unassembled WGS sequence"/>
</dbReference>
<gene>
    <name evidence="6" type="ORF">XD73_0689</name>
</gene>
<reference evidence="6 7" key="1">
    <citation type="journal article" date="2015" name="MBio">
        <title>Genome-Resolved Metagenomic Analysis Reveals Roles for Candidate Phyla and Other Microbial Community Members in Biogeochemical Transformations in Oil Reservoirs.</title>
        <authorList>
            <person name="Hu P."/>
            <person name="Tom L."/>
            <person name="Singh A."/>
            <person name="Thomas B.C."/>
            <person name="Baker B.J."/>
            <person name="Piceno Y.M."/>
            <person name="Andersen G.L."/>
            <person name="Banfield J.F."/>
        </authorList>
    </citation>
    <scope>NUCLEOTIDE SEQUENCE [LARGE SCALE GENOMIC DNA]</scope>
    <source>
        <strain evidence="6">46_16</strain>
    </source>
</reference>
<dbReference type="GO" id="GO:0046872">
    <property type="term" value="F:metal ion binding"/>
    <property type="evidence" value="ECO:0007669"/>
    <property type="project" value="UniProtKB-KW"/>
</dbReference>